<evidence type="ECO:0000313" key="2">
    <source>
        <dbReference type="Proteomes" id="UP000694005"/>
    </source>
</evidence>
<proteinExistence type="predicted"/>
<reference evidence="1 2" key="1">
    <citation type="submission" date="2021-07" db="EMBL/GenBank/DDBJ databases">
        <authorList>
            <consortium name="Genoscope - CEA"/>
            <person name="William W."/>
        </authorList>
    </citation>
    <scope>NUCLEOTIDE SEQUENCE [LARGE SCALE GENOMIC DNA]</scope>
</reference>
<accession>A0A8D9I0Q1</accession>
<evidence type="ECO:0000313" key="1">
    <source>
        <dbReference type="EMBL" id="CAG7909465.1"/>
    </source>
</evidence>
<dbReference type="Proteomes" id="UP000694005">
    <property type="component" value="Chromosome A10"/>
</dbReference>
<organism evidence="1 2">
    <name type="scientific">Brassica campestris</name>
    <name type="common">Field mustard</name>
    <dbReference type="NCBI Taxonomy" id="3711"/>
    <lineage>
        <taxon>Eukaryota</taxon>
        <taxon>Viridiplantae</taxon>
        <taxon>Streptophyta</taxon>
        <taxon>Embryophyta</taxon>
        <taxon>Tracheophyta</taxon>
        <taxon>Spermatophyta</taxon>
        <taxon>Magnoliopsida</taxon>
        <taxon>eudicotyledons</taxon>
        <taxon>Gunneridae</taxon>
        <taxon>Pentapetalae</taxon>
        <taxon>rosids</taxon>
        <taxon>malvids</taxon>
        <taxon>Brassicales</taxon>
        <taxon>Brassicaceae</taxon>
        <taxon>Brassiceae</taxon>
        <taxon>Brassica</taxon>
    </lineage>
</organism>
<name>A0A8D9I0Q1_BRACM</name>
<gene>
    <name evidence="1" type="ORF">BRAPAZ1V2_A10P07110.2</name>
</gene>
<dbReference type="Gramene" id="A10p07110.2_BraZ1">
    <property type="protein sequence ID" value="A10p07110.2_BraZ1.CDS"/>
    <property type="gene ID" value="A10g07110.2_BraZ1"/>
</dbReference>
<protein>
    <submittedName>
        <fullName evidence="1">Uncharacterized protein</fullName>
    </submittedName>
</protein>
<dbReference type="AlphaFoldDB" id="A0A8D9I0Q1"/>
<dbReference type="EMBL" id="LS974626">
    <property type="protein sequence ID" value="CAG7909465.1"/>
    <property type="molecule type" value="Genomic_DNA"/>
</dbReference>
<sequence>MMMTMIMMMGGDDDNGPLENETNLVGSSKDNLLSNFDGEPVENTEVLQKEYVTQGANKRKRVDLVQKKMGTATEDQQQVPMVIIDPFAAMRDAYGELTEEFWQKAPIEAVHVEFERRMGPERTMRKHRFVEDLLASSNASTFNAEQVSSYQEEDMDDHSDHIILEMEERRGAGFVLDQFVLFTAETVQKAETMVVSQVDMEWISTRRSFRLNTMLFRR</sequence>